<feature type="transmembrane region" description="Helical" evidence="1">
    <location>
        <begin position="650"/>
        <end position="674"/>
    </location>
</feature>
<feature type="domain" description="Apple" evidence="2">
    <location>
        <begin position="118"/>
        <end position="204"/>
    </location>
</feature>
<reference evidence="5" key="1">
    <citation type="submission" date="2013-10" db="EMBL/GenBank/DDBJ databases">
        <title>Genome sequencing of Onchocerca volvulus.</title>
        <authorList>
            <person name="Cotton J."/>
            <person name="Tsai J."/>
            <person name="Stanley E."/>
            <person name="Tracey A."/>
            <person name="Holroyd N."/>
            <person name="Lustigman S."/>
            <person name="Berriman M."/>
        </authorList>
    </citation>
    <scope>NUCLEOTIDE SEQUENCE</scope>
</reference>
<evidence type="ECO:0000313" key="5">
    <source>
        <dbReference type="Proteomes" id="UP000024404"/>
    </source>
</evidence>
<name>A0A2K6W0F3_ONCVO</name>
<dbReference type="PANTHER" id="PTHR47327:SF17">
    <property type="entry name" value="CUTICLIN-LIKE"/>
    <property type="match status" value="1"/>
</dbReference>
<evidence type="ECO:0000313" key="4">
    <source>
        <dbReference type="EnsemblMetazoa" id="OVOC3846.1"/>
    </source>
</evidence>
<proteinExistence type="predicted"/>
<dbReference type="Pfam" id="PF00024">
    <property type="entry name" value="PAN_1"/>
    <property type="match status" value="3"/>
</dbReference>
<dbReference type="AlphaFoldDB" id="A0A2K6W0F3"/>
<keyword evidence="5" id="KW-1185">Reference proteome</keyword>
<dbReference type="SUPFAM" id="SSF57414">
    <property type="entry name" value="Hairpin loop containing domain-like"/>
    <property type="match status" value="2"/>
</dbReference>
<dbReference type="SMART" id="SM00473">
    <property type="entry name" value="PAN_AP"/>
    <property type="match status" value="3"/>
</dbReference>
<dbReference type="InterPro" id="IPR001507">
    <property type="entry name" value="ZP_dom"/>
</dbReference>
<feature type="domain" description="Apple" evidence="2">
    <location>
        <begin position="216"/>
        <end position="294"/>
    </location>
</feature>
<dbReference type="InterPro" id="IPR003609">
    <property type="entry name" value="Pan_app"/>
</dbReference>
<dbReference type="InterPro" id="IPR052774">
    <property type="entry name" value="Celegans_DevNeuronal_Protein"/>
</dbReference>
<evidence type="ECO:0000259" key="3">
    <source>
        <dbReference type="PROSITE" id="PS51034"/>
    </source>
</evidence>
<accession>A0A2K6W0F3</accession>
<evidence type="ECO:0000256" key="1">
    <source>
        <dbReference type="SAM" id="Phobius"/>
    </source>
</evidence>
<keyword evidence="1" id="KW-0812">Transmembrane</keyword>
<organism evidence="4 5">
    <name type="scientific">Onchocerca volvulus</name>
    <dbReference type="NCBI Taxonomy" id="6282"/>
    <lineage>
        <taxon>Eukaryota</taxon>
        <taxon>Metazoa</taxon>
        <taxon>Ecdysozoa</taxon>
        <taxon>Nematoda</taxon>
        <taxon>Chromadorea</taxon>
        <taxon>Rhabditida</taxon>
        <taxon>Spirurina</taxon>
        <taxon>Spiruromorpha</taxon>
        <taxon>Filarioidea</taxon>
        <taxon>Onchocercidae</taxon>
        <taxon>Onchocerca</taxon>
    </lineage>
</organism>
<dbReference type="CDD" id="cd01099">
    <property type="entry name" value="PAN_AP_HGF"/>
    <property type="match status" value="1"/>
</dbReference>
<dbReference type="OMA" id="ENHCIEE"/>
<dbReference type="Proteomes" id="UP000024404">
    <property type="component" value="Unassembled WGS sequence"/>
</dbReference>
<evidence type="ECO:0008006" key="6">
    <source>
        <dbReference type="Google" id="ProtNLM"/>
    </source>
</evidence>
<feature type="domain" description="ZP" evidence="3">
    <location>
        <begin position="303"/>
        <end position="554"/>
    </location>
</feature>
<dbReference type="PANTHER" id="PTHR47327">
    <property type="entry name" value="FI18240P1-RELATED"/>
    <property type="match status" value="1"/>
</dbReference>
<keyword evidence="1" id="KW-0472">Membrane</keyword>
<sequence>MERLLFLASSIICTKQVMTVFDSTDDCAFISYIIERGHLMQGQIIGKLQTSAFQDCLHQCSKQKKCTAVNFLIGVQDDPICLLMDRRTGENESEMPVPESVIYSATSFCLSKRLSSHCTNNTMWSFERFPNKDLIDDSFAYIAERAISLEKCLTSCLEGKQCRAVLYNEKLAQCRYLNVSIQNVHNAKKFFGRSEDVDLYENNCFPENIIMNDAQCQFIRMQSSGFTDFFDERVADISSATKCEQVCLTWDHGNCRYFTFDRRTRMCYLSHTSPRTLNKNPVQNYDSDLSSGDLEDCVQFKVNCKPNRMHIRGASMKMFSGTLMTKNDKIVYCERKFLHVYEFDTEMLYNECGMQKSLSSYLTFSNLVMLKEGSTELITVKDKLLKIICHIHSDLEISPVDQQLSFRFHIEDENATKQIAKNLQIASQLRNYVIQPRYTMEVMDANKNPVEVVQIGDEGYLLLTLHENPIKFSVIDLLARDTKSGKTFIIIDSDGCAVPNGILKDIYRFDKNHLQLTIVFDGFPDEVDIIYEAYVIPCDEFCDPNSCNQVNSTKSQQIKIKDRMRKRRSMMTTYESRLFQLSGDIYAVKSSNKLKLRQKLRKTEAGSNGLRTKSVMMIYEESLTDVSNNVEGKSATINQLVCITEDVKCLIVFLALCLQAFVLIVIFAIAYTIVQHCIQQQRNFENVELSQNTDNKQEMIRRFTES</sequence>
<dbReference type="EnsemblMetazoa" id="OVOC3846.2">
    <property type="protein sequence ID" value="OVOC3846.2"/>
    <property type="gene ID" value="WBGene00240655"/>
</dbReference>
<dbReference type="SMART" id="SM00241">
    <property type="entry name" value="ZP"/>
    <property type="match status" value="1"/>
</dbReference>
<dbReference type="GO" id="GO:0009653">
    <property type="term" value="P:anatomical structure morphogenesis"/>
    <property type="evidence" value="ECO:0007669"/>
    <property type="project" value="TreeGrafter"/>
</dbReference>
<dbReference type="Gene3D" id="3.50.4.10">
    <property type="entry name" value="Hepatocyte Growth Factor"/>
    <property type="match status" value="2"/>
</dbReference>
<protein>
    <recommendedName>
        <fullName evidence="6">Apple domain-containing protein</fullName>
    </recommendedName>
</protein>
<dbReference type="STRING" id="6282.A0A2K6W0F3"/>
<evidence type="ECO:0000259" key="2">
    <source>
        <dbReference type="PROSITE" id="PS50948"/>
    </source>
</evidence>
<dbReference type="PROSITE" id="PS50948">
    <property type="entry name" value="PAN"/>
    <property type="match status" value="3"/>
</dbReference>
<dbReference type="EnsemblMetazoa" id="OVOC3846.1">
    <property type="protein sequence ID" value="OVOC3846.1"/>
    <property type="gene ID" value="WBGene00240655"/>
</dbReference>
<dbReference type="EMBL" id="CMVM020000122">
    <property type="status" value="NOT_ANNOTATED_CDS"/>
    <property type="molecule type" value="Genomic_DNA"/>
</dbReference>
<keyword evidence="1" id="KW-1133">Transmembrane helix</keyword>
<reference evidence="4" key="2">
    <citation type="submission" date="2018-02" db="UniProtKB">
        <authorList>
            <consortium name="EnsemblMetazoa"/>
        </authorList>
    </citation>
    <scope>IDENTIFICATION</scope>
</reference>
<feature type="domain" description="Apple" evidence="2">
    <location>
        <begin position="27"/>
        <end position="109"/>
    </location>
</feature>
<dbReference type="PROSITE" id="PS51034">
    <property type="entry name" value="ZP_2"/>
    <property type="match status" value="1"/>
</dbReference>